<dbReference type="Proteomes" id="UP000175989">
    <property type="component" value="Unassembled WGS sequence"/>
</dbReference>
<proteinExistence type="predicted"/>
<dbReference type="PATRIC" id="fig|762836.4.peg.2627"/>
<name>A0A1E7WLD1_9BURK</name>
<dbReference type="CDD" id="cd02440">
    <property type="entry name" value="AdoMet_MTases"/>
    <property type="match status" value="1"/>
</dbReference>
<dbReference type="InterPro" id="IPR041698">
    <property type="entry name" value="Methyltransf_25"/>
</dbReference>
<reference evidence="3" key="1">
    <citation type="journal article" date="2016" name="Front. Microbiol.">
        <title>Molecular Keys to the Janthinobacterium and Duganella spp. Interaction with the Plant Pathogen Fusarium graminearum.</title>
        <authorList>
            <person name="Haack F.S."/>
            <person name="Poehlein A."/>
            <person name="Kroger C."/>
            <person name="Voigt C.A."/>
            <person name="Piepenbring M."/>
            <person name="Bode H.B."/>
            <person name="Daniel R."/>
            <person name="Schafer W."/>
            <person name="Streit W.R."/>
        </authorList>
    </citation>
    <scope>NUCLEOTIDE SEQUENCE [LARGE SCALE GENOMIC DNA]</scope>
    <source>
        <strain evidence="3">T54</strain>
    </source>
</reference>
<dbReference type="Pfam" id="PF13649">
    <property type="entry name" value="Methyltransf_25"/>
    <property type="match status" value="1"/>
</dbReference>
<dbReference type="EMBL" id="LROM01000086">
    <property type="protein sequence ID" value="OEZ99848.1"/>
    <property type="molecule type" value="Genomic_DNA"/>
</dbReference>
<comment type="caution">
    <text evidence="2">The sequence shown here is derived from an EMBL/GenBank/DDBJ whole genome shotgun (WGS) entry which is preliminary data.</text>
</comment>
<sequence>MNHDRSNGWEAVAQEFIAARSDIGSSVVRQWARSLPARAEVVDIGCGSGAPMAIALAEEGCSVFGIDASPTLLAAFRQRLPAASAACETVQGSSFFGRKFDGALAVGLIFLLSEREQRELILRVANALHTGARFLFSAPREPSAWNDLQTGQPSRSLGEQHYLRLLAEAGFTLLTVHVDEGGNHYFDAILYDGCT</sequence>
<feature type="domain" description="Methyltransferase" evidence="1">
    <location>
        <begin position="41"/>
        <end position="131"/>
    </location>
</feature>
<evidence type="ECO:0000313" key="3">
    <source>
        <dbReference type="Proteomes" id="UP000175989"/>
    </source>
</evidence>
<organism evidence="2 3">
    <name type="scientific">Duganella phyllosphaerae</name>
    <dbReference type="NCBI Taxonomy" id="762836"/>
    <lineage>
        <taxon>Bacteria</taxon>
        <taxon>Pseudomonadati</taxon>
        <taxon>Pseudomonadota</taxon>
        <taxon>Betaproteobacteria</taxon>
        <taxon>Burkholderiales</taxon>
        <taxon>Oxalobacteraceae</taxon>
        <taxon>Telluria group</taxon>
        <taxon>Duganella</taxon>
    </lineage>
</organism>
<dbReference type="GO" id="GO:0008168">
    <property type="term" value="F:methyltransferase activity"/>
    <property type="evidence" value="ECO:0007669"/>
    <property type="project" value="UniProtKB-KW"/>
</dbReference>
<evidence type="ECO:0000313" key="2">
    <source>
        <dbReference type="EMBL" id="OEZ99848.1"/>
    </source>
</evidence>
<dbReference type="Gene3D" id="3.40.50.150">
    <property type="entry name" value="Vaccinia Virus protein VP39"/>
    <property type="match status" value="1"/>
</dbReference>
<dbReference type="OrthoDB" id="7017274at2"/>
<dbReference type="GO" id="GO:0032259">
    <property type="term" value="P:methylation"/>
    <property type="evidence" value="ECO:0007669"/>
    <property type="project" value="UniProtKB-KW"/>
</dbReference>
<keyword evidence="3" id="KW-1185">Reference proteome</keyword>
<keyword evidence="2" id="KW-0489">Methyltransferase</keyword>
<protein>
    <submittedName>
        <fullName evidence="2">tRNA (Cmo5U34)-methyltransferase</fullName>
    </submittedName>
</protein>
<accession>A0A1E7WLD1</accession>
<gene>
    <name evidence="2" type="primary">cmoA</name>
    <name evidence="2" type="ORF">DUPY_25520</name>
</gene>
<evidence type="ECO:0000259" key="1">
    <source>
        <dbReference type="Pfam" id="PF13649"/>
    </source>
</evidence>
<dbReference type="AlphaFoldDB" id="A0A1E7WLD1"/>
<dbReference type="InterPro" id="IPR029063">
    <property type="entry name" value="SAM-dependent_MTases_sf"/>
</dbReference>
<dbReference type="SUPFAM" id="SSF53335">
    <property type="entry name" value="S-adenosyl-L-methionine-dependent methyltransferases"/>
    <property type="match status" value="1"/>
</dbReference>
<keyword evidence="2" id="KW-0808">Transferase</keyword>